<accession>A0A811ZDQ2</accession>
<gene>
    <name evidence="1" type="ORF">NYPRO_LOCUS19684</name>
</gene>
<dbReference type="EMBL" id="CAJHUB010000762">
    <property type="protein sequence ID" value="CAD7686891.1"/>
    <property type="molecule type" value="Genomic_DNA"/>
</dbReference>
<sequence>MAQTVGTWVASSWSSSTARSTHLPPGLPGLPLWGQCPFLLQRKSQLSLETSLPKRLRCWGSKV</sequence>
<name>A0A811ZDQ2_NYCPR</name>
<comment type="caution">
    <text evidence="1">The sequence shown here is derived from an EMBL/GenBank/DDBJ whole genome shotgun (WGS) entry which is preliminary data.</text>
</comment>
<dbReference type="AlphaFoldDB" id="A0A811ZDQ2"/>
<evidence type="ECO:0000313" key="1">
    <source>
        <dbReference type="EMBL" id="CAD7686891.1"/>
    </source>
</evidence>
<organism evidence="1 2">
    <name type="scientific">Nyctereutes procyonoides</name>
    <name type="common">Raccoon dog</name>
    <name type="synonym">Canis procyonoides</name>
    <dbReference type="NCBI Taxonomy" id="34880"/>
    <lineage>
        <taxon>Eukaryota</taxon>
        <taxon>Metazoa</taxon>
        <taxon>Chordata</taxon>
        <taxon>Craniata</taxon>
        <taxon>Vertebrata</taxon>
        <taxon>Euteleostomi</taxon>
        <taxon>Mammalia</taxon>
        <taxon>Eutheria</taxon>
        <taxon>Laurasiatheria</taxon>
        <taxon>Carnivora</taxon>
        <taxon>Caniformia</taxon>
        <taxon>Canidae</taxon>
        <taxon>Nyctereutes</taxon>
    </lineage>
</organism>
<reference evidence="1" key="1">
    <citation type="submission" date="2020-12" db="EMBL/GenBank/DDBJ databases">
        <authorList>
            <consortium name="Molecular Ecology Group"/>
        </authorList>
    </citation>
    <scope>NUCLEOTIDE SEQUENCE</scope>
    <source>
        <strain evidence="1">TBG_1078</strain>
    </source>
</reference>
<keyword evidence="2" id="KW-1185">Reference proteome</keyword>
<protein>
    <submittedName>
        <fullName evidence="1">(raccoon dog) hypothetical protein</fullName>
    </submittedName>
</protein>
<evidence type="ECO:0000313" key="2">
    <source>
        <dbReference type="Proteomes" id="UP000645828"/>
    </source>
</evidence>
<proteinExistence type="predicted"/>
<dbReference type="Proteomes" id="UP000645828">
    <property type="component" value="Unassembled WGS sequence"/>
</dbReference>